<reference evidence="1" key="1">
    <citation type="submission" date="2019-02" db="EMBL/GenBank/DDBJ databases">
        <authorList>
            <person name="Gruber-Vodicka R. H."/>
            <person name="Seah K. B. B."/>
        </authorList>
    </citation>
    <scope>NUCLEOTIDE SEQUENCE</scope>
    <source>
        <strain evidence="1">BECK_BZ15</strain>
    </source>
</reference>
<organism evidence="1">
    <name type="scientific">Candidatus Kentrum sp. FW</name>
    <dbReference type="NCBI Taxonomy" id="2126338"/>
    <lineage>
        <taxon>Bacteria</taxon>
        <taxon>Pseudomonadati</taxon>
        <taxon>Pseudomonadota</taxon>
        <taxon>Gammaproteobacteria</taxon>
        <taxon>Candidatus Kentrum</taxon>
    </lineage>
</organism>
<sequence length="79" mass="9667">MGTRKSRRLLFRRLVRCLEDLRQNDQKKFNYGLLKINYGLLKKICGRVFQINRHNALNMVVKIPEIRVYFLRIKNYRLL</sequence>
<proteinExistence type="predicted"/>
<protein>
    <recommendedName>
        <fullName evidence="2">Transposase</fullName>
    </recommendedName>
</protein>
<name>A0A450T1P5_9GAMM</name>
<evidence type="ECO:0000313" key="1">
    <source>
        <dbReference type="EMBL" id="VFJ60429.1"/>
    </source>
</evidence>
<dbReference type="AlphaFoldDB" id="A0A450T1P5"/>
<dbReference type="EMBL" id="CAADEW010000102">
    <property type="protein sequence ID" value="VFJ60429.1"/>
    <property type="molecule type" value="Genomic_DNA"/>
</dbReference>
<gene>
    <name evidence="1" type="ORF">BECKFW1821A_GA0114235_11027</name>
</gene>
<evidence type="ECO:0008006" key="2">
    <source>
        <dbReference type="Google" id="ProtNLM"/>
    </source>
</evidence>
<accession>A0A450T1P5</accession>